<keyword evidence="1" id="KW-0472">Membrane</keyword>
<name>A0AAU9QY05_9VIBR</name>
<keyword evidence="2" id="KW-0732">Signal</keyword>
<proteinExistence type="predicted"/>
<feature type="signal peptide" evidence="2">
    <location>
        <begin position="1"/>
        <end position="25"/>
    </location>
</feature>
<dbReference type="EMBL" id="CAKMUD010000149">
    <property type="protein sequence ID" value="CAH1603999.1"/>
    <property type="molecule type" value="Genomic_DNA"/>
</dbReference>
<accession>A0AAU9QY05</accession>
<feature type="transmembrane region" description="Helical" evidence="1">
    <location>
        <begin position="42"/>
        <end position="62"/>
    </location>
</feature>
<evidence type="ECO:0008006" key="5">
    <source>
        <dbReference type="Google" id="ProtNLM"/>
    </source>
</evidence>
<dbReference type="RefSeq" id="WP_409588162.1">
    <property type="nucleotide sequence ID" value="NZ_CAKMTZ010000002.1"/>
</dbReference>
<evidence type="ECO:0000256" key="2">
    <source>
        <dbReference type="SAM" id="SignalP"/>
    </source>
</evidence>
<evidence type="ECO:0000313" key="4">
    <source>
        <dbReference type="Proteomes" id="UP001295462"/>
    </source>
</evidence>
<gene>
    <name evidence="3" type="ORF">THF1A12_90103</name>
</gene>
<sequence>MMNINTQQKGKFLLSTILFSFVSFANSPESNAHIMFTSIYNLVSIFATALGLLLMILGLAKLKRRADNPNDPRSFPTSIIITVLSGALLFNYNQTSGTMISSFFGSQSGHCFVLDKTAGSGDYVGEHCWDSSTSELLDGLRENIDKHYGDKDMKAKMEENAETLIAVFQIVGLIYLMKGLYGLKTASEGSGKDSYGKSLVTIVASALVIDLPHTIEMLQETINYLGFGIQ</sequence>
<comment type="caution">
    <text evidence="3">The sequence shown here is derived from an EMBL/GenBank/DDBJ whole genome shotgun (WGS) entry which is preliminary data.</text>
</comment>
<feature type="transmembrane region" description="Helical" evidence="1">
    <location>
        <begin position="163"/>
        <end position="183"/>
    </location>
</feature>
<keyword evidence="1" id="KW-0812">Transmembrane</keyword>
<evidence type="ECO:0000313" key="3">
    <source>
        <dbReference type="EMBL" id="CAH1603999.1"/>
    </source>
</evidence>
<feature type="transmembrane region" description="Helical" evidence="1">
    <location>
        <begin position="74"/>
        <end position="92"/>
    </location>
</feature>
<evidence type="ECO:0000256" key="1">
    <source>
        <dbReference type="SAM" id="Phobius"/>
    </source>
</evidence>
<protein>
    <recommendedName>
        <fullName evidence="5">MotA/TolQ/ExbB proton channel domain-containing protein</fullName>
    </recommendedName>
</protein>
<dbReference type="AlphaFoldDB" id="A0AAU9QY05"/>
<reference evidence="3" key="1">
    <citation type="submission" date="2022-01" db="EMBL/GenBank/DDBJ databases">
        <authorList>
            <person name="Lagorce A."/>
        </authorList>
    </citation>
    <scope>NUCLEOTIDE SEQUENCE</scope>
    <source>
        <strain evidence="3">Th15_F1_A12</strain>
    </source>
</reference>
<dbReference type="Proteomes" id="UP001295462">
    <property type="component" value="Unassembled WGS sequence"/>
</dbReference>
<organism evidence="3 4">
    <name type="scientific">Vibrio jasicida</name>
    <dbReference type="NCBI Taxonomy" id="766224"/>
    <lineage>
        <taxon>Bacteria</taxon>
        <taxon>Pseudomonadati</taxon>
        <taxon>Pseudomonadota</taxon>
        <taxon>Gammaproteobacteria</taxon>
        <taxon>Vibrionales</taxon>
        <taxon>Vibrionaceae</taxon>
        <taxon>Vibrio</taxon>
    </lineage>
</organism>
<keyword evidence="1" id="KW-1133">Transmembrane helix</keyword>
<feature type="chain" id="PRO_5043672903" description="MotA/TolQ/ExbB proton channel domain-containing protein" evidence="2">
    <location>
        <begin position="26"/>
        <end position="230"/>
    </location>
</feature>